<proteinExistence type="predicted"/>
<dbReference type="PANTHER" id="PTHR10091:SF0">
    <property type="entry name" value="GALACTOSE MUTAROTASE"/>
    <property type="match status" value="1"/>
</dbReference>
<accession>A0A1F6B0Q4</accession>
<dbReference type="GO" id="GO:0030246">
    <property type="term" value="F:carbohydrate binding"/>
    <property type="evidence" value="ECO:0007669"/>
    <property type="project" value="InterPro"/>
</dbReference>
<name>A0A1F6B0Q4_9BACT</name>
<evidence type="ECO:0000313" key="1">
    <source>
        <dbReference type="EMBL" id="OGG30501.1"/>
    </source>
</evidence>
<dbReference type="AlphaFoldDB" id="A0A1F6B0Q4"/>
<dbReference type="PANTHER" id="PTHR10091">
    <property type="entry name" value="ALDOSE-1-EPIMERASE"/>
    <property type="match status" value="1"/>
</dbReference>
<protein>
    <recommendedName>
        <fullName evidence="3">Aldose 1-epimerase</fullName>
    </recommendedName>
</protein>
<gene>
    <name evidence="1" type="ORF">A3A63_03895</name>
</gene>
<evidence type="ECO:0000313" key="2">
    <source>
        <dbReference type="Proteomes" id="UP000176450"/>
    </source>
</evidence>
<dbReference type="Gene3D" id="2.70.98.10">
    <property type="match status" value="1"/>
</dbReference>
<dbReference type="GO" id="GO:0033499">
    <property type="term" value="P:galactose catabolic process via UDP-galactose, Leloir pathway"/>
    <property type="evidence" value="ECO:0007669"/>
    <property type="project" value="TreeGrafter"/>
</dbReference>
<dbReference type="Proteomes" id="UP000176450">
    <property type="component" value="Unassembled WGS sequence"/>
</dbReference>
<dbReference type="GO" id="GO:0004034">
    <property type="term" value="F:aldose 1-epimerase activity"/>
    <property type="evidence" value="ECO:0007669"/>
    <property type="project" value="TreeGrafter"/>
</dbReference>
<reference evidence="1 2" key="1">
    <citation type="journal article" date="2016" name="Nat. Commun.">
        <title>Thousands of microbial genomes shed light on interconnected biogeochemical processes in an aquifer system.</title>
        <authorList>
            <person name="Anantharaman K."/>
            <person name="Brown C.T."/>
            <person name="Hug L.A."/>
            <person name="Sharon I."/>
            <person name="Castelle C.J."/>
            <person name="Probst A.J."/>
            <person name="Thomas B.C."/>
            <person name="Singh A."/>
            <person name="Wilkins M.J."/>
            <person name="Karaoz U."/>
            <person name="Brodie E.L."/>
            <person name="Williams K.H."/>
            <person name="Hubbard S.S."/>
            <person name="Banfield J.F."/>
        </authorList>
    </citation>
    <scope>NUCLEOTIDE SEQUENCE [LARGE SCALE GENOMIC DNA]</scope>
</reference>
<dbReference type="InterPro" id="IPR008183">
    <property type="entry name" value="Aldose_1/G6P_1-epimerase"/>
</dbReference>
<sequence>MHKSPFSCTLHKTKQYHVITLSYCPTPKREKPITVSIAPELGSNMFSLTYGNDEIIVHKKALLEKRGFTGNFVLFPTPNRVKNFTYTWSNKRIVLKKRGKIVEIHGLVYDEPWKYGNPHIENDCATVRTWIDIDKRSPLFEAFPFPCRLTLTYALTPKGVQITYTVKNLGNQKLPFGFALHPYFARLSGNDKTFISVPAKSWMESPKDTLLPTGKLISVAGKPYDIRKPVAVGTLDVDHVYTHLTPERFATIQYAKQRIMVTLKTSKDFTHVVVYTGDPNAVCIENQTCSTDAHNLAERGLSNISHLLVVPPHKSHTGYITYEVASC</sequence>
<dbReference type="InterPro" id="IPR014718">
    <property type="entry name" value="GH-type_carb-bd"/>
</dbReference>
<evidence type="ECO:0008006" key="3">
    <source>
        <dbReference type="Google" id="ProtNLM"/>
    </source>
</evidence>
<dbReference type="InterPro" id="IPR011013">
    <property type="entry name" value="Gal_mutarotase_sf_dom"/>
</dbReference>
<comment type="caution">
    <text evidence="1">The sequence shown here is derived from an EMBL/GenBank/DDBJ whole genome shotgun (WGS) entry which is preliminary data.</text>
</comment>
<dbReference type="GO" id="GO:0006006">
    <property type="term" value="P:glucose metabolic process"/>
    <property type="evidence" value="ECO:0007669"/>
    <property type="project" value="TreeGrafter"/>
</dbReference>
<dbReference type="CDD" id="cd01081">
    <property type="entry name" value="Aldose_epim"/>
    <property type="match status" value="1"/>
</dbReference>
<dbReference type="SUPFAM" id="SSF74650">
    <property type="entry name" value="Galactose mutarotase-like"/>
    <property type="match status" value="1"/>
</dbReference>
<dbReference type="EMBL" id="MFJX01000035">
    <property type="protein sequence ID" value="OGG30501.1"/>
    <property type="molecule type" value="Genomic_DNA"/>
</dbReference>
<organism evidence="1 2">
    <name type="scientific">Candidatus Gottesmanbacteria bacterium RIFCSPLOWO2_01_FULL_46_9</name>
    <dbReference type="NCBI Taxonomy" id="1798394"/>
    <lineage>
        <taxon>Bacteria</taxon>
        <taxon>Candidatus Gottesmaniibacteriota</taxon>
    </lineage>
</organism>
<dbReference type="Pfam" id="PF01263">
    <property type="entry name" value="Aldose_epim"/>
    <property type="match status" value="1"/>
</dbReference>